<dbReference type="InterPro" id="IPR008030">
    <property type="entry name" value="NmrA-like"/>
</dbReference>
<dbReference type="InterPro" id="IPR051604">
    <property type="entry name" value="Ergot_Alk_Oxidoreductase"/>
</dbReference>
<evidence type="ECO:0000256" key="1">
    <source>
        <dbReference type="SAM" id="MobiDB-lite"/>
    </source>
</evidence>
<dbReference type="Gene3D" id="3.40.50.720">
    <property type="entry name" value="NAD(P)-binding Rossmann-like Domain"/>
    <property type="match status" value="1"/>
</dbReference>
<accession>A0ABQ2FBI9</accession>
<feature type="domain" description="NmrA-like" evidence="2">
    <location>
        <begin position="4"/>
        <end position="268"/>
    </location>
</feature>
<name>A0ABQ2FBI9_9MICO</name>
<dbReference type="SUPFAM" id="SSF51735">
    <property type="entry name" value="NAD(P)-binding Rossmann-fold domains"/>
    <property type="match status" value="1"/>
</dbReference>
<dbReference type="PANTHER" id="PTHR43162:SF1">
    <property type="entry name" value="PRESTALK A DIFFERENTIATION PROTEIN A"/>
    <property type="match status" value="1"/>
</dbReference>
<dbReference type="PANTHER" id="PTHR43162">
    <property type="match status" value="1"/>
</dbReference>
<evidence type="ECO:0000313" key="3">
    <source>
        <dbReference type="EMBL" id="GGK80821.1"/>
    </source>
</evidence>
<proteinExistence type="predicted"/>
<dbReference type="Pfam" id="PF05368">
    <property type="entry name" value="NmrA"/>
    <property type="match status" value="1"/>
</dbReference>
<dbReference type="EMBL" id="BMLB01000007">
    <property type="protein sequence ID" value="GGK80821.1"/>
    <property type="molecule type" value="Genomic_DNA"/>
</dbReference>
<gene>
    <name evidence="3" type="ORF">GCM10011509_31650</name>
</gene>
<evidence type="ECO:0000259" key="2">
    <source>
        <dbReference type="Pfam" id="PF05368"/>
    </source>
</evidence>
<evidence type="ECO:0000313" key="4">
    <source>
        <dbReference type="Proteomes" id="UP000662111"/>
    </source>
</evidence>
<feature type="region of interest" description="Disordered" evidence="1">
    <location>
        <begin position="31"/>
        <end position="63"/>
    </location>
</feature>
<dbReference type="Proteomes" id="UP000662111">
    <property type="component" value="Unassembled WGS sequence"/>
</dbReference>
<organism evidence="3 4">
    <name type="scientific">Ornithinimicrobium pekingense</name>
    <dbReference type="NCBI Taxonomy" id="384677"/>
    <lineage>
        <taxon>Bacteria</taxon>
        <taxon>Bacillati</taxon>
        <taxon>Actinomycetota</taxon>
        <taxon>Actinomycetes</taxon>
        <taxon>Micrococcales</taxon>
        <taxon>Ornithinimicrobiaceae</taxon>
        <taxon>Ornithinimicrobium</taxon>
    </lineage>
</organism>
<comment type="caution">
    <text evidence="3">The sequence shown here is derived from an EMBL/GenBank/DDBJ whole genome shotgun (WGS) entry which is preliminary data.</text>
</comment>
<keyword evidence="4" id="KW-1185">Reference proteome</keyword>
<dbReference type="InterPro" id="IPR036291">
    <property type="entry name" value="NAD(P)-bd_dom_sf"/>
</dbReference>
<reference evidence="4" key="1">
    <citation type="journal article" date="2019" name="Int. J. Syst. Evol. Microbiol.">
        <title>The Global Catalogue of Microorganisms (GCM) 10K type strain sequencing project: providing services to taxonomists for standard genome sequencing and annotation.</title>
        <authorList>
            <consortium name="The Broad Institute Genomics Platform"/>
            <consortium name="The Broad Institute Genome Sequencing Center for Infectious Disease"/>
            <person name="Wu L."/>
            <person name="Ma J."/>
        </authorList>
    </citation>
    <scope>NUCLEOTIDE SEQUENCE [LARGE SCALE GENOMIC DNA]</scope>
    <source>
        <strain evidence="4">CGMCC 1.5362</strain>
    </source>
</reference>
<protein>
    <submittedName>
        <fullName evidence="3">Nucleotide-diphosphate-sugar epimerase</fullName>
    </submittedName>
</protein>
<sequence length="297" mass="30605">MGAGTVTVLGATGKTGRAVVAAALRRGLTVRATSRDPGHGAPAVVTSGGPDGTRSPQATGDPRLSWHRADVVTGEGLADALTGADAAYLIVPNVHPAEVEAVELATRAATEAGVERLVYHSVADPDDARMAHHLRKGAAERAVRRLRPDAVVLRPCAYLQNLLPSAVAGHLEVPYRLSAPFSLVDLDDVAEVAAAALDGRLEPGSTHDLGGPEVLSVLQLAEVAVTVLGRPVSASAVTPEQWRSGPGAGVDGSALEDLLAMFAAYDQSGFTVDPAPLARLLGRPPTTWAQLLTKESS</sequence>
<dbReference type="RefSeq" id="WP_040658158.1">
    <property type="nucleotide sequence ID" value="NZ_BMLB01000007.1"/>
</dbReference>